<dbReference type="Gene3D" id="1.25.40.10">
    <property type="entry name" value="Tetratricopeptide repeat domain"/>
    <property type="match status" value="1"/>
</dbReference>
<gene>
    <name evidence="3" type="ORF">HB853_08590</name>
</gene>
<keyword evidence="1" id="KW-0175">Coiled coil</keyword>
<dbReference type="AlphaFoldDB" id="A0A7X0T5K8"/>
<dbReference type="Pfam" id="PF21259">
    <property type="entry name" value="Rgg_C"/>
    <property type="match status" value="1"/>
</dbReference>
<dbReference type="InterPro" id="IPR011990">
    <property type="entry name" value="TPR-like_helical_dom_sf"/>
</dbReference>
<evidence type="ECO:0000256" key="1">
    <source>
        <dbReference type="SAM" id="Coils"/>
    </source>
</evidence>
<dbReference type="PANTHER" id="PTHR37038">
    <property type="entry name" value="TRANSCRIPTIONAL REGULATOR-RELATED"/>
    <property type="match status" value="1"/>
</dbReference>
<dbReference type="InterPro" id="IPR053163">
    <property type="entry name" value="HTH-type_regulator_Rgg"/>
</dbReference>
<dbReference type="SUPFAM" id="SSF47413">
    <property type="entry name" value="lambda repressor-like DNA-binding domains"/>
    <property type="match status" value="1"/>
</dbReference>
<dbReference type="InterPro" id="IPR001387">
    <property type="entry name" value="Cro/C1-type_HTH"/>
</dbReference>
<accession>A0A7X0T5K8</accession>
<proteinExistence type="predicted"/>
<dbReference type="PANTHER" id="PTHR37038:SF13">
    <property type="entry name" value="HTH CRO_C1-TYPE DOMAIN-CONTAINING PROTEIN"/>
    <property type="match status" value="1"/>
</dbReference>
<dbReference type="InterPro" id="IPR010057">
    <property type="entry name" value="Transcription_activator_Rgg_C"/>
</dbReference>
<dbReference type="EMBL" id="JAAROP010000008">
    <property type="protein sequence ID" value="MBC1322999.1"/>
    <property type="molecule type" value="Genomic_DNA"/>
</dbReference>
<reference evidence="3 4" key="1">
    <citation type="submission" date="2020-03" db="EMBL/GenBank/DDBJ databases">
        <title>Soil Listeria distribution.</title>
        <authorList>
            <person name="Liao J."/>
            <person name="Wiedmann M."/>
        </authorList>
    </citation>
    <scope>NUCLEOTIDE SEQUENCE [LARGE SCALE GENOMIC DNA]</scope>
    <source>
        <strain evidence="3 4">FSL L7-1829</strain>
    </source>
</reference>
<evidence type="ECO:0000259" key="2">
    <source>
        <dbReference type="Pfam" id="PF21259"/>
    </source>
</evidence>
<dbReference type="GO" id="GO:0003677">
    <property type="term" value="F:DNA binding"/>
    <property type="evidence" value="ECO:0007669"/>
    <property type="project" value="InterPro"/>
</dbReference>
<dbReference type="CDD" id="cd00093">
    <property type="entry name" value="HTH_XRE"/>
    <property type="match status" value="1"/>
</dbReference>
<comment type="caution">
    <text evidence="3">The sequence shown here is derived from an EMBL/GenBank/DDBJ whole genome shotgun (WGS) entry which is preliminary data.</text>
</comment>
<sequence>MTRENKSLGHTLKEIRINCNLKERDVYETIMSRAHLYQIEKNQQMPSWGIVTSILQKFTMSLAEFEYIHNNYQLDSIQQVIQDFKAIKTSTNSHAINALIEKINSLIKNEKNDFLMDVFYVLKALNTFQQEQNFKRSREIVKPVWNRLEKKDAWFYNDLLLITNILYAFDDLTIQHIFERLLVYINKYKNFNTSKELYINIHYNYAICLRNTTTEIDKMEINLKKSKEAANQINDVITVLSCRYYLAEILWHKGNKEKAMEEVKQVFTVLKILEESELLIDKQNDWIEVSGMSLENIF</sequence>
<dbReference type="NCBIfam" id="TIGR01716">
    <property type="entry name" value="RGG_Cterm"/>
    <property type="match status" value="1"/>
</dbReference>
<protein>
    <recommendedName>
        <fullName evidence="2">HTH-type transcriptional regulator Rgg C-terminal domain-containing protein</fullName>
    </recommendedName>
</protein>
<feature type="domain" description="HTH-type transcriptional regulator Rgg C-terminal" evidence="2">
    <location>
        <begin position="119"/>
        <end position="278"/>
    </location>
</feature>
<organism evidence="3 4">
    <name type="scientific">Listeria welshimeri</name>
    <dbReference type="NCBI Taxonomy" id="1643"/>
    <lineage>
        <taxon>Bacteria</taxon>
        <taxon>Bacillati</taxon>
        <taxon>Bacillota</taxon>
        <taxon>Bacilli</taxon>
        <taxon>Bacillales</taxon>
        <taxon>Listeriaceae</taxon>
        <taxon>Listeria</taxon>
    </lineage>
</organism>
<name>A0A7X0T5K8_LISWE</name>
<feature type="coiled-coil region" evidence="1">
    <location>
        <begin position="209"/>
        <end position="236"/>
    </location>
</feature>
<evidence type="ECO:0000313" key="3">
    <source>
        <dbReference type="EMBL" id="MBC1322999.1"/>
    </source>
</evidence>
<dbReference type="Proteomes" id="UP000522007">
    <property type="component" value="Unassembled WGS sequence"/>
</dbReference>
<dbReference type="InterPro" id="IPR010982">
    <property type="entry name" value="Lambda_DNA-bd_dom_sf"/>
</dbReference>
<evidence type="ECO:0000313" key="4">
    <source>
        <dbReference type="Proteomes" id="UP000522007"/>
    </source>
</evidence>